<feature type="compositionally biased region" description="Basic and acidic residues" evidence="1">
    <location>
        <begin position="95"/>
        <end position="106"/>
    </location>
</feature>
<feature type="region of interest" description="Disordered" evidence="1">
    <location>
        <begin position="82"/>
        <end position="115"/>
    </location>
</feature>
<evidence type="ECO:0000256" key="1">
    <source>
        <dbReference type="SAM" id="MobiDB-lite"/>
    </source>
</evidence>
<evidence type="ECO:0000313" key="3">
    <source>
        <dbReference type="Proteomes" id="UP000053558"/>
    </source>
</evidence>
<evidence type="ECO:0000313" key="2">
    <source>
        <dbReference type="EMBL" id="EIW75527.1"/>
    </source>
</evidence>
<proteinExistence type="predicted"/>
<comment type="caution">
    <text evidence="2">The sequence shown here is derived from an EMBL/GenBank/DDBJ whole genome shotgun (WGS) entry which is preliminary data.</text>
</comment>
<dbReference type="EMBL" id="JH711588">
    <property type="protein sequence ID" value="EIW75527.1"/>
    <property type="molecule type" value="Genomic_DNA"/>
</dbReference>
<dbReference type="GeneID" id="19210928"/>
<name>A0A5M3M8X1_CONPW</name>
<accession>A0A5M3M8X1</accession>
<gene>
    <name evidence="2" type="ORF">CONPUDRAFT_85319</name>
</gene>
<sequence length="115" mass="12759">MRASKNGCEWVGGWCRVRVVRCLRESSSSAHPLPLPSLPLLLFHSPETASPRITTFSSSSVVGPSLKPRPLPVPIPVPIPVDAHAHPSTCKRARGLLDRLERVRQARREHRRHGP</sequence>
<reference evidence="3" key="1">
    <citation type="journal article" date="2012" name="Science">
        <title>The Paleozoic origin of enzymatic lignin decomposition reconstructed from 31 fungal genomes.</title>
        <authorList>
            <person name="Floudas D."/>
            <person name="Binder M."/>
            <person name="Riley R."/>
            <person name="Barry K."/>
            <person name="Blanchette R.A."/>
            <person name="Henrissat B."/>
            <person name="Martinez A.T."/>
            <person name="Otillar R."/>
            <person name="Spatafora J.W."/>
            <person name="Yadav J.S."/>
            <person name="Aerts A."/>
            <person name="Benoit I."/>
            <person name="Boyd A."/>
            <person name="Carlson A."/>
            <person name="Copeland A."/>
            <person name="Coutinho P.M."/>
            <person name="de Vries R.P."/>
            <person name="Ferreira P."/>
            <person name="Findley K."/>
            <person name="Foster B."/>
            <person name="Gaskell J."/>
            <person name="Glotzer D."/>
            <person name="Gorecki P."/>
            <person name="Heitman J."/>
            <person name="Hesse C."/>
            <person name="Hori C."/>
            <person name="Igarashi K."/>
            <person name="Jurgens J.A."/>
            <person name="Kallen N."/>
            <person name="Kersten P."/>
            <person name="Kohler A."/>
            <person name="Kuees U."/>
            <person name="Kumar T.K.A."/>
            <person name="Kuo A."/>
            <person name="LaButti K."/>
            <person name="Larrondo L.F."/>
            <person name="Lindquist E."/>
            <person name="Ling A."/>
            <person name="Lombard V."/>
            <person name="Lucas S."/>
            <person name="Lundell T."/>
            <person name="Martin R."/>
            <person name="McLaughlin D.J."/>
            <person name="Morgenstern I."/>
            <person name="Morin E."/>
            <person name="Murat C."/>
            <person name="Nagy L.G."/>
            <person name="Nolan M."/>
            <person name="Ohm R.A."/>
            <person name="Patyshakuliyeva A."/>
            <person name="Rokas A."/>
            <person name="Ruiz-Duenas F.J."/>
            <person name="Sabat G."/>
            <person name="Salamov A."/>
            <person name="Samejima M."/>
            <person name="Schmutz J."/>
            <person name="Slot J.C."/>
            <person name="St John F."/>
            <person name="Stenlid J."/>
            <person name="Sun H."/>
            <person name="Sun S."/>
            <person name="Syed K."/>
            <person name="Tsang A."/>
            <person name="Wiebenga A."/>
            <person name="Young D."/>
            <person name="Pisabarro A."/>
            <person name="Eastwood D.C."/>
            <person name="Martin F."/>
            <person name="Cullen D."/>
            <person name="Grigoriev I.V."/>
            <person name="Hibbett D.S."/>
        </authorList>
    </citation>
    <scope>NUCLEOTIDE SEQUENCE [LARGE SCALE GENOMIC DNA]</scope>
    <source>
        <strain evidence="3">RWD-64-598 SS2</strain>
    </source>
</reference>
<organism evidence="2 3">
    <name type="scientific">Coniophora puteana (strain RWD-64-598)</name>
    <name type="common">Brown rot fungus</name>
    <dbReference type="NCBI Taxonomy" id="741705"/>
    <lineage>
        <taxon>Eukaryota</taxon>
        <taxon>Fungi</taxon>
        <taxon>Dikarya</taxon>
        <taxon>Basidiomycota</taxon>
        <taxon>Agaricomycotina</taxon>
        <taxon>Agaricomycetes</taxon>
        <taxon>Agaricomycetidae</taxon>
        <taxon>Boletales</taxon>
        <taxon>Coniophorineae</taxon>
        <taxon>Coniophoraceae</taxon>
        <taxon>Coniophora</taxon>
    </lineage>
</organism>
<dbReference type="Proteomes" id="UP000053558">
    <property type="component" value="Unassembled WGS sequence"/>
</dbReference>
<dbReference type="KEGG" id="cput:CONPUDRAFT_85319"/>
<dbReference type="AlphaFoldDB" id="A0A5M3M8X1"/>
<keyword evidence="3" id="KW-1185">Reference proteome</keyword>
<protein>
    <submittedName>
        <fullName evidence="2">Uncharacterized protein</fullName>
    </submittedName>
</protein>
<dbReference type="RefSeq" id="XP_007774239.1">
    <property type="nucleotide sequence ID" value="XM_007776049.1"/>
</dbReference>